<proteinExistence type="predicted"/>
<accession>A0A1Q8Q8T9</accession>
<name>A0A1Q8Q8T9_9BACI</name>
<reference evidence="1 2" key="1">
    <citation type="submission" date="2016-12" db="EMBL/GenBank/DDBJ databases">
        <title>Domibacillus antri genome sequencing.</title>
        <authorList>
            <person name="Verma A."/>
            <person name="Krishnamurthi S."/>
        </authorList>
    </citation>
    <scope>NUCLEOTIDE SEQUENCE [LARGE SCALE GENOMIC DNA]</scope>
    <source>
        <strain evidence="1 2">XD80</strain>
    </source>
</reference>
<dbReference type="AlphaFoldDB" id="A0A1Q8Q8T9"/>
<dbReference type="EMBL" id="MSDU01000005">
    <property type="protein sequence ID" value="OLN23712.1"/>
    <property type="molecule type" value="Genomic_DNA"/>
</dbReference>
<dbReference type="OrthoDB" id="2576553at2"/>
<evidence type="ECO:0000313" key="2">
    <source>
        <dbReference type="Proteomes" id="UP000185568"/>
    </source>
</evidence>
<dbReference type="RefSeq" id="WP_075397233.1">
    <property type="nucleotide sequence ID" value="NZ_MSDU01000005.1"/>
</dbReference>
<sequence length="331" mass="38508">MTTTKASKQPAAKTTKLGYEEMAKMIASSYPNKYPQHYELHSANKGLLERLDIADSLAKEMWEFFVALQKPGYKHTMPARKVMMPMPRVKSSVELLTDYILAEDHALGLMRKDYADGKLEIDDEVPPLGEGARDFMEMGELTEDEEKRVRVCEICQSNFIDRSRNKMAKVCGAQCGRFKNRLRNRSAYNEKVLGLEDETRRKGDRQRMDLEYGFYNPYEMWWLSNKSEGARSADNLEWMIYKQDSKHDKVRMNGKLKPAYVGRDEFDKKPFNYRTKGREKVREDDGRVYPVITRHISEVIDEPKFVNAAKIEWPKKECAAIPCRIPYIGET</sequence>
<keyword evidence="2" id="KW-1185">Reference proteome</keyword>
<gene>
    <name evidence="1" type="ORF">BTO30_02955</name>
</gene>
<organism evidence="1 2">
    <name type="scientific">Domibacillus antri</name>
    <dbReference type="NCBI Taxonomy" id="1714264"/>
    <lineage>
        <taxon>Bacteria</taxon>
        <taxon>Bacillati</taxon>
        <taxon>Bacillota</taxon>
        <taxon>Bacilli</taxon>
        <taxon>Bacillales</taxon>
        <taxon>Bacillaceae</taxon>
        <taxon>Domibacillus</taxon>
    </lineage>
</organism>
<comment type="caution">
    <text evidence="1">The sequence shown here is derived from an EMBL/GenBank/DDBJ whole genome shotgun (WGS) entry which is preliminary data.</text>
</comment>
<dbReference type="STRING" id="1714264.BTO30_02955"/>
<protein>
    <submittedName>
        <fullName evidence="1">Uncharacterized protein</fullName>
    </submittedName>
</protein>
<dbReference type="Proteomes" id="UP000185568">
    <property type="component" value="Unassembled WGS sequence"/>
</dbReference>
<evidence type="ECO:0000313" key="1">
    <source>
        <dbReference type="EMBL" id="OLN23712.1"/>
    </source>
</evidence>